<protein>
    <submittedName>
        <fullName evidence="1">LxmA leader domain family RiPP</fullName>
    </submittedName>
</protein>
<organism evidence="1">
    <name type="scientific">Streptomyces sp. R28</name>
    <dbReference type="NCBI Taxonomy" id="3238628"/>
    <lineage>
        <taxon>Bacteria</taxon>
        <taxon>Bacillati</taxon>
        <taxon>Actinomycetota</taxon>
        <taxon>Actinomycetes</taxon>
        <taxon>Kitasatosporales</taxon>
        <taxon>Streptomycetaceae</taxon>
        <taxon>Streptomyces</taxon>
    </lineage>
</organism>
<dbReference type="NCBIfam" id="NF038146">
    <property type="entry name" value="LxmA_leader"/>
    <property type="match status" value="1"/>
</dbReference>
<proteinExistence type="predicted"/>
<dbReference type="InterPro" id="IPR049906">
    <property type="entry name" value="LxmA-like_leader"/>
</dbReference>
<name>A0AB39Q5C8_9ACTN</name>
<dbReference type="RefSeq" id="WP_128433858.1">
    <property type="nucleotide sequence ID" value="NZ_CP163439.1"/>
</dbReference>
<reference evidence="1" key="1">
    <citation type="submission" date="2024-07" db="EMBL/GenBank/DDBJ databases">
        <authorList>
            <person name="Yu S.T."/>
        </authorList>
    </citation>
    <scope>NUCLEOTIDE SEQUENCE</scope>
    <source>
        <strain evidence="1">R28</strain>
    </source>
</reference>
<gene>
    <name evidence="1" type="ORF">AB5J49_24985</name>
</gene>
<dbReference type="EMBL" id="CP163439">
    <property type="protein sequence ID" value="XDQ36334.1"/>
    <property type="molecule type" value="Genomic_DNA"/>
</dbReference>
<dbReference type="AlphaFoldDB" id="A0AB39Q5C8"/>
<sequence length="62" mass="6122">MNTTENLIAGYTAYTSAQEIEATHAEEAPGATPSVLSFIATSGWACGAGIGTSIGVTAAKGC</sequence>
<accession>A0AB39Q5C8</accession>
<evidence type="ECO:0000313" key="1">
    <source>
        <dbReference type="EMBL" id="XDQ36334.1"/>
    </source>
</evidence>